<protein>
    <submittedName>
        <fullName evidence="2">Uncharacterized protein</fullName>
    </submittedName>
</protein>
<accession>A0AAQ1NWP9</accession>
<feature type="transmembrane region" description="Helical" evidence="1">
    <location>
        <begin position="49"/>
        <end position="68"/>
    </location>
</feature>
<evidence type="ECO:0000313" key="3">
    <source>
        <dbReference type="Proteomes" id="UP000234460"/>
    </source>
</evidence>
<reference evidence="2 3" key="1">
    <citation type="submission" date="2017-11" db="EMBL/GenBank/DDBJ databases">
        <authorList>
            <person name="Lechat P."/>
        </authorList>
    </citation>
    <scope>NUCLEOTIDE SEQUENCE [LARGE SCALE GENOMIC DNA]</scope>
    <source>
        <strain evidence="2">L495</strain>
    </source>
</reference>
<evidence type="ECO:0000256" key="1">
    <source>
        <dbReference type="SAM" id="Phobius"/>
    </source>
</evidence>
<keyword evidence="1" id="KW-0812">Transmembrane</keyword>
<proteinExistence type="predicted"/>
<evidence type="ECO:0000313" key="2">
    <source>
        <dbReference type="EMBL" id="SOR60822.1"/>
    </source>
</evidence>
<dbReference type="Proteomes" id="UP000234460">
    <property type="component" value="Chromosome LMANV2"/>
</dbReference>
<organism evidence="2 3">
    <name type="scientific">Leptospira interrogans serovar Manilae</name>
    <dbReference type="NCBI Taxonomy" id="214675"/>
    <lineage>
        <taxon>Bacteria</taxon>
        <taxon>Pseudomonadati</taxon>
        <taxon>Spirochaetota</taxon>
        <taxon>Spirochaetia</taxon>
        <taxon>Leptospirales</taxon>
        <taxon>Leptospiraceae</taxon>
        <taxon>Leptospira</taxon>
    </lineage>
</organism>
<keyword evidence="1" id="KW-0472">Membrane</keyword>
<gene>
    <name evidence="2" type="ORF">LMANV2_210048</name>
</gene>
<dbReference type="AntiFam" id="ANF00053">
    <property type="entry name" value="Translation of DNA repeat"/>
</dbReference>
<sequence length="80" mass="9659">MELWWLIGLLALVKLIELLKNFIVDISKTVSSTHFNTMEIDRELIFQQLYYYFTFVHAIFVILLDLILKRNLLLERMKII</sequence>
<comment type="caution">
    <text evidence="2">The sequence shown here is derived from an EMBL/GenBank/DDBJ whole genome shotgun (WGS) entry which is preliminary data.</text>
</comment>
<dbReference type="EMBL" id="OEJX01000014">
    <property type="protein sequence ID" value="SOR60822.1"/>
    <property type="molecule type" value="Genomic_DNA"/>
</dbReference>
<name>A0AAQ1NWP9_LEPIR</name>
<dbReference type="AlphaFoldDB" id="A0AAQ1NWP9"/>
<keyword evidence="1" id="KW-1133">Transmembrane helix</keyword>